<dbReference type="Gene3D" id="3.10.129.10">
    <property type="entry name" value="Hotdog Thioesterase"/>
    <property type="match status" value="1"/>
</dbReference>
<organism evidence="3 4">
    <name type="scientific">Mycobacterium paraffinicum</name>
    <dbReference type="NCBI Taxonomy" id="53378"/>
    <lineage>
        <taxon>Bacteria</taxon>
        <taxon>Bacillati</taxon>
        <taxon>Actinomycetota</taxon>
        <taxon>Actinomycetes</taxon>
        <taxon>Mycobacteriales</taxon>
        <taxon>Mycobacteriaceae</taxon>
        <taxon>Mycobacterium</taxon>
    </lineage>
</organism>
<name>A0A1Q4I3C1_9MYCO</name>
<dbReference type="AlphaFoldDB" id="A0A1Q4I3C1"/>
<comment type="similarity">
    <text evidence="1">Belongs to the enoyl-CoA hydratase/isomerase family.</text>
</comment>
<evidence type="ECO:0000256" key="1">
    <source>
        <dbReference type="ARBA" id="ARBA00005254"/>
    </source>
</evidence>
<gene>
    <name evidence="3" type="ORF">BRW65_01370</name>
</gene>
<accession>A0A1Q4I3C1</accession>
<dbReference type="Proteomes" id="UP000186438">
    <property type="component" value="Unassembled WGS sequence"/>
</dbReference>
<evidence type="ECO:0000313" key="3">
    <source>
        <dbReference type="EMBL" id="OJZ76366.1"/>
    </source>
</evidence>
<dbReference type="SUPFAM" id="SSF54637">
    <property type="entry name" value="Thioesterase/thiol ester dehydrase-isomerase"/>
    <property type="match status" value="1"/>
</dbReference>
<feature type="domain" description="MaoC-like" evidence="2">
    <location>
        <begin position="14"/>
        <end position="105"/>
    </location>
</feature>
<proteinExistence type="inferred from homology"/>
<sequence>MQPPKAAPGTALPDLDIPITTTLIVGGAIASRDFYPGHHDARIARERGSADVFLNVMTTSGLVGRYLTDWAGPRAVIRSLAVKLGAPGYPGDVLALRGEVTEVTADDVGQLLTIRVTGSNRLGDHVRATAKLFLPATEPPRD</sequence>
<dbReference type="Pfam" id="PF01575">
    <property type="entry name" value="MaoC_dehydratas"/>
    <property type="match status" value="1"/>
</dbReference>
<keyword evidence="4" id="KW-1185">Reference proteome</keyword>
<dbReference type="OrthoDB" id="4736831at2"/>
<dbReference type="InterPro" id="IPR002539">
    <property type="entry name" value="MaoC-like_dom"/>
</dbReference>
<evidence type="ECO:0000259" key="2">
    <source>
        <dbReference type="Pfam" id="PF01575"/>
    </source>
</evidence>
<dbReference type="InterPro" id="IPR029069">
    <property type="entry name" value="HotDog_dom_sf"/>
</dbReference>
<dbReference type="STRING" id="53378.BRW65_01370"/>
<protein>
    <submittedName>
        <fullName evidence="3">Acyl dehydratase</fullName>
    </submittedName>
</protein>
<comment type="caution">
    <text evidence="3">The sequence shown here is derived from an EMBL/GenBank/DDBJ whole genome shotgun (WGS) entry which is preliminary data.</text>
</comment>
<dbReference type="EMBL" id="MPNT01000001">
    <property type="protein sequence ID" value="OJZ76366.1"/>
    <property type="molecule type" value="Genomic_DNA"/>
</dbReference>
<evidence type="ECO:0000313" key="4">
    <source>
        <dbReference type="Proteomes" id="UP000186438"/>
    </source>
</evidence>
<reference evidence="3 4" key="1">
    <citation type="submission" date="2016-11" db="EMBL/GenBank/DDBJ databases">
        <title>Genome sequences of unsequenced Mycobacteria.</title>
        <authorList>
            <person name="Greninger A.L."/>
            <person name="Fang F."/>
            <person name="Jerome K.R."/>
        </authorList>
    </citation>
    <scope>NUCLEOTIDE SEQUENCE [LARGE SCALE GENOMIC DNA]</scope>
    <source>
        <strain evidence="3 4">M11</strain>
    </source>
</reference>